<organism evidence="7 8">
    <name type="scientific">Sorangium cellulosum</name>
    <name type="common">Polyangium cellulosum</name>
    <dbReference type="NCBI Taxonomy" id="56"/>
    <lineage>
        <taxon>Bacteria</taxon>
        <taxon>Pseudomonadati</taxon>
        <taxon>Myxococcota</taxon>
        <taxon>Polyangia</taxon>
        <taxon>Polyangiales</taxon>
        <taxon>Polyangiaceae</taxon>
        <taxon>Sorangium</taxon>
    </lineage>
</organism>
<sequence length="209" mass="21139">MTSTLLAFCGAALVLAVIPGPSTAVIVRQALRGGRRAALATIAANELGLLFWALVAALGASALVEASAVAYDVLRIAGAVVLVALGAQSILGRRRAGDGDAGSGAREPAAGGWSAFRIGLLTILANPKAAVFAASFLPQFVPAGAPTLPALLLLSLVWVAVDTAWYLALVLLLGRLQAAMSGGRVRRTLEAVSGVVLVALGVRMVLGRP</sequence>
<evidence type="ECO:0000256" key="5">
    <source>
        <dbReference type="ARBA" id="ARBA00023136"/>
    </source>
</evidence>
<keyword evidence="3 6" id="KW-0812">Transmembrane</keyword>
<evidence type="ECO:0000256" key="2">
    <source>
        <dbReference type="ARBA" id="ARBA00022475"/>
    </source>
</evidence>
<feature type="transmembrane region" description="Helical" evidence="6">
    <location>
        <begin position="48"/>
        <end position="66"/>
    </location>
</feature>
<evidence type="ECO:0000256" key="6">
    <source>
        <dbReference type="SAM" id="Phobius"/>
    </source>
</evidence>
<evidence type="ECO:0000313" key="7">
    <source>
        <dbReference type="EMBL" id="KYF47569.1"/>
    </source>
</evidence>
<dbReference type="GO" id="GO:0015171">
    <property type="term" value="F:amino acid transmembrane transporter activity"/>
    <property type="evidence" value="ECO:0007669"/>
    <property type="project" value="TreeGrafter"/>
</dbReference>
<evidence type="ECO:0000313" key="8">
    <source>
        <dbReference type="Proteomes" id="UP000075604"/>
    </source>
</evidence>
<gene>
    <name evidence="7" type="ORF">BE04_36150</name>
</gene>
<comment type="subcellular location">
    <subcellularLocation>
        <location evidence="1">Cell membrane</location>
        <topology evidence="1">Multi-pass membrane protein</topology>
    </subcellularLocation>
</comment>
<protein>
    <submittedName>
        <fullName evidence="7">Lysine transporter LysE</fullName>
    </submittedName>
</protein>
<keyword evidence="2" id="KW-1003">Cell membrane</keyword>
<evidence type="ECO:0000256" key="4">
    <source>
        <dbReference type="ARBA" id="ARBA00022989"/>
    </source>
</evidence>
<reference evidence="7 8" key="1">
    <citation type="submission" date="2014-02" db="EMBL/GenBank/DDBJ databases">
        <title>The small core and large imbalanced accessory genome model reveals a collaborative survival strategy of Sorangium cellulosum strains in nature.</title>
        <authorList>
            <person name="Han K."/>
            <person name="Peng R."/>
            <person name="Blom J."/>
            <person name="Li Y.-Z."/>
        </authorList>
    </citation>
    <scope>NUCLEOTIDE SEQUENCE [LARGE SCALE GENOMIC DNA]</scope>
    <source>
        <strain evidence="7 8">So0157-18</strain>
    </source>
</reference>
<feature type="transmembrane region" description="Helical" evidence="6">
    <location>
        <begin position="73"/>
        <end position="91"/>
    </location>
</feature>
<name>A0A150NZD5_SORCE</name>
<dbReference type="InterPro" id="IPR001123">
    <property type="entry name" value="LeuE-type"/>
</dbReference>
<feature type="transmembrane region" description="Helical" evidence="6">
    <location>
        <begin position="188"/>
        <end position="206"/>
    </location>
</feature>
<evidence type="ECO:0000256" key="3">
    <source>
        <dbReference type="ARBA" id="ARBA00022692"/>
    </source>
</evidence>
<feature type="transmembrane region" description="Helical" evidence="6">
    <location>
        <begin position="150"/>
        <end position="176"/>
    </location>
</feature>
<dbReference type="EMBL" id="JELX01004497">
    <property type="protein sequence ID" value="KYF47569.1"/>
    <property type="molecule type" value="Genomic_DNA"/>
</dbReference>
<dbReference type="AlphaFoldDB" id="A0A150NZD5"/>
<proteinExistence type="predicted"/>
<dbReference type="GO" id="GO:0005886">
    <property type="term" value="C:plasma membrane"/>
    <property type="evidence" value="ECO:0007669"/>
    <property type="project" value="UniProtKB-SubCell"/>
</dbReference>
<dbReference type="PIRSF" id="PIRSF006324">
    <property type="entry name" value="LeuE"/>
    <property type="match status" value="1"/>
</dbReference>
<dbReference type="Pfam" id="PF01810">
    <property type="entry name" value="LysE"/>
    <property type="match status" value="1"/>
</dbReference>
<keyword evidence="4 6" id="KW-1133">Transmembrane helix</keyword>
<dbReference type="PANTHER" id="PTHR30086">
    <property type="entry name" value="ARGININE EXPORTER PROTEIN ARGO"/>
    <property type="match status" value="1"/>
</dbReference>
<evidence type="ECO:0000256" key="1">
    <source>
        <dbReference type="ARBA" id="ARBA00004651"/>
    </source>
</evidence>
<dbReference type="PANTHER" id="PTHR30086:SF20">
    <property type="entry name" value="ARGININE EXPORTER PROTEIN ARGO-RELATED"/>
    <property type="match status" value="1"/>
</dbReference>
<comment type="caution">
    <text evidence="7">The sequence shown here is derived from an EMBL/GenBank/DDBJ whole genome shotgun (WGS) entry which is preliminary data.</text>
</comment>
<dbReference type="Proteomes" id="UP000075604">
    <property type="component" value="Unassembled WGS sequence"/>
</dbReference>
<accession>A0A150NZD5</accession>
<keyword evidence="5 6" id="KW-0472">Membrane</keyword>